<dbReference type="EMBL" id="CP073581">
    <property type="protein sequence ID" value="QUJ76343.1"/>
    <property type="molecule type" value="Genomic_DNA"/>
</dbReference>
<reference evidence="1" key="1">
    <citation type="submission" date="2021-04" db="EMBL/GenBank/DDBJ databases">
        <title>Complete genome sequence for Sulfitobacter sp. strain JK7-1.</title>
        <authorList>
            <person name="Park S.-J."/>
        </authorList>
    </citation>
    <scope>NUCLEOTIDE SEQUENCE</scope>
    <source>
        <strain evidence="1">JK7-1</strain>
    </source>
</reference>
<protein>
    <submittedName>
        <fullName evidence="1">STAS/SEC14 domain-containing protein</fullName>
    </submittedName>
</protein>
<dbReference type="SUPFAM" id="SSF52091">
    <property type="entry name" value="SpoIIaa-like"/>
    <property type="match status" value="1"/>
</dbReference>
<name>A0A975JDA9_9RHOB</name>
<dbReference type="InterPro" id="IPR021866">
    <property type="entry name" value="SpoIIAA-like"/>
</dbReference>
<evidence type="ECO:0000313" key="2">
    <source>
        <dbReference type="Proteomes" id="UP000683291"/>
    </source>
</evidence>
<dbReference type="InterPro" id="IPR036513">
    <property type="entry name" value="STAS_dom_sf"/>
</dbReference>
<dbReference type="Proteomes" id="UP000683291">
    <property type="component" value="Chromosome 1"/>
</dbReference>
<dbReference type="Pfam" id="PF11964">
    <property type="entry name" value="SpoIIAA-like"/>
    <property type="match status" value="1"/>
</dbReference>
<dbReference type="AlphaFoldDB" id="A0A975JDA9"/>
<dbReference type="KEGG" id="sual:KDD17_15835"/>
<dbReference type="RefSeq" id="WP_212704541.1">
    <property type="nucleotide sequence ID" value="NZ_CP073581.1"/>
</dbReference>
<gene>
    <name evidence="1" type="ORF">KDD17_15835</name>
</gene>
<keyword evidence="2" id="KW-1185">Reference proteome</keyword>
<accession>A0A975JDA9</accession>
<organism evidence="1 2">
    <name type="scientific">Sulfitobacter albidus</name>
    <dbReference type="NCBI Taxonomy" id="2829501"/>
    <lineage>
        <taxon>Bacteria</taxon>
        <taxon>Pseudomonadati</taxon>
        <taxon>Pseudomonadota</taxon>
        <taxon>Alphaproteobacteria</taxon>
        <taxon>Rhodobacterales</taxon>
        <taxon>Roseobacteraceae</taxon>
        <taxon>Sulfitobacter</taxon>
    </lineage>
</organism>
<dbReference type="Gene3D" id="3.40.50.10600">
    <property type="entry name" value="SpoIIaa-like domains"/>
    <property type="match status" value="1"/>
</dbReference>
<evidence type="ECO:0000313" key="1">
    <source>
        <dbReference type="EMBL" id="QUJ76343.1"/>
    </source>
</evidence>
<sequence length="129" mass="14507">MFTCPSIIQIPTTRDDLFAFRITAEVSREDMAGMADHMNGIFDSHEGKVDMLMIFDRYEGAETGASLSWESVKSRFRSVSNVGRYIVVGAPERAERMIEIMDHLIPVEAETFDTEEAAWRELGAEAVAK</sequence>
<dbReference type="InterPro" id="IPR038396">
    <property type="entry name" value="SpoIIAA-like_sf"/>
</dbReference>
<proteinExistence type="predicted"/>